<feature type="domain" description="Flavoprotein" evidence="5">
    <location>
        <begin position="8"/>
        <end position="177"/>
    </location>
</feature>
<dbReference type="EMBL" id="QOPC01000029">
    <property type="protein sequence ID" value="RCL37203.1"/>
    <property type="molecule type" value="Genomic_DNA"/>
</dbReference>
<evidence type="ECO:0000259" key="6">
    <source>
        <dbReference type="Pfam" id="PF04127"/>
    </source>
</evidence>
<dbReference type="HAMAP" id="MF_02225">
    <property type="entry name" value="CoaBC"/>
    <property type="match status" value="1"/>
</dbReference>
<keyword evidence="3" id="KW-0511">Multifunctional enzyme</keyword>
<dbReference type="PANTHER" id="PTHR14359:SF6">
    <property type="entry name" value="PHOSPHOPANTOTHENOYLCYSTEINE DECARBOXYLASE"/>
    <property type="match status" value="1"/>
</dbReference>
<keyword evidence="3" id="KW-0460">Magnesium</keyword>
<evidence type="ECO:0000313" key="7">
    <source>
        <dbReference type="EMBL" id="RCL37203.1"/>
    </source>
</evidence>
<keyword evidence="3 4" id="KW-0285">Flavoprotein</keyword>
<dbReference type="InterPro" id="IPR003382">
    <property type="entry name" value="Flavoprotein"/>
</dbReference>
<comment type="catalytic activity">
    <reaction evidence="3 4">
        <text>(R)-4'-phosphopantothenate + L-cysteine + CTP = N-[(R)-4-phosphopantothenoyl]-L-cysteine + CMP + diphosphate + H(+)</text>
        <dbReference type="Rhea" id="RHEA:19397"/>
        <dbReference type="ChEBI" id="CHEBI:10986"/>
        <dbReference type="ChEBI" id="CHEBI:15378"/>
        <dbReference type="ChEBI" id="CHEBI:33019"/>
        <dbReference type="ChEBI" id="CHEBI:35235"/>
        <dbReference type="ChEBI" id="CHEBI:37563"/>
        <dbReference type="ChEBI" id="CHEBI:59458"/>
        <dbReference type="ChEBI" id="CHEBI:60377"/>
        <dbReference type="EC" id="6.3.2.5"/>
    </reaction>
</comment>
<dbReference type="InterPro" id="IPR035929">
    <property type="entry name" value="CoaB-like_sf"/>
</dbReference>
<dbReference type="Gene3D" id="3.40.50.1950">
    <property type="entry name" value="Flavin prenyltransferase-like"/>
    <property type="match status" value="1"/>
</dbReference>
<dbReference type="SUPFAM" id="SSF52507">
    <property type="entry name" value="Homo-oligomeric flavin-containing Cys decarboxylases, HFCD"/>
    <property type="match status" value="1"/>
</dbReference>
<evidence type="ECO:0000256" key="4">
    <source>
        <dbReference type="RuleBase" id="RU364078"/>
    </source>
</evidence>
<comment type="catalytic activity">
    <reaction evidence="3 4">
        <text>N-[(R)-4-phosphopantothenoyl]-L-cysteine + H(+) = (R)-4'-phosphopantetheine + CO2</text>
        <dbReference type="Rhea" id="RHEA:16793"/>
        <dbReference type="ChEBI" id="CHEBI:15378"/>
        <dbReference type="ChEBI" id="CHEBI:16526"/>
        <dbReference type="ChEBI" id="CHEBI:59458"/>
        <dbReference type="ChEBI" id="CHEBI:61723"/>
        <dbReference type="EC" id="4.1.1.36"/>
    </reaction>
</comment>
<dbReference type="Proteomes" id="UP000253032">
    <property type="component" value="Unassembled WGS sequence"/>
</dbReference>
<dbReference type="GO" id="GO:0046872">
    <property type="term" value="F:metal ion binding"/>
    <property type="evidence" value="ECO:0007669"/>
    <property type="project" value="UniProtKB-KW"/>
</dbReference>
<keyword evidence="1 3" id="KW-0210">Decarboxylase</keyword>
<comment type="pathway">
    <text evidence="3 4">Cofactor biosynthesis; coenzyme A biosynthesis; CoA from (R)-pantothenate: step 2/5.</text>
</comment>
<protein>
    <recommendedName>
        <fullName evidence="3">Coenzyme A biosynthesis bifunctional protein CoaBC</fullName>
    </recommendedName>
    <alternativeName>
        <fullName evidence="3">DNA/pantothenate metabolism flavoprotein</fullName>
    </alternativeName>
    <alternativeName>
        <fullName evidence="3">Phosphopantothenoylcysteine synthetase/decarboxylase</fullName>
        <shortName evidence="3">PPCS-PPCDC</shortName>
    </alternativeName>
    <domain>
        <recommendedName>
            <fullName evidence="3">Phosphopantothenoylcysteine decarboxylase</fullName>
            <shortName evidence="3">PPC decarboxylase</shortName>
            <shortName evidence="3">PPC-DC</shortName>
            <ecNumber evidence="3">4.1.1.36</ecNumber>
        </recommendedName>
        <alternativeName>
            <fullName evidence="3">CoaC</fullName>
        </alternativeName>
    </domain>
    <domain>
        <recommendedName>
            <fullName evidence="3">Phosphopantothenate--cysteine ligase</fullName>
            <ecNumber evidence="3">6.3.2.5</ecNumber>
        </recommendedName>
        <alternativeName>
            <fullName evidence="3">CoaB</fullName>
        </alternativeName>
        <alternativeName>
            <fullName evidence="3">Phosphopantothenoylcysteine synthetase</fullName>
            <shortName evidence="3">PPC synthetase</shortName>
            <shortName evidence="3">PPC-S</shortName>
        </alternativeName>
    </domain>
</protein>
<evidence type="ECO:0000256" key="3">
    <source>
        <dbReference type="HAMAP-Rule" id="MF_02225"/>
    </source>
</evidence>
<comment type="similarity">
    <text evidence="3 4">In the N-terminal section; belongs to the HFCD (homo-oligomeric flavin containing Cys decarboxylase) superfamily.</text>
</comment>
<name>A0A368BIR5_9GAMM</name>
<dbReference type="NCBIfam" id="TIGR00521">
    <property type="entry name" value="coaBC_dfp"/>
    <property type="match status" value="1"/>
</dbReference>
<dbReference type="Pfam" id="PF02441">
    <property type="entry name" value="Flavoprotein"/>
    <property type="match status" value="1"/>
</dbReference>
<sequence>MNNIKKSNILVCITGSIAAYKSVDLVRLFKKNGHEVQVVMTESAREFITPLTLQAISGHKVHQSLLDIDAELAMGHIELAKWADVIVIAPCSAETIARLSLGRANDLLGAIILASKAKKFIAPAMNTNMWSNPVTKKNIFYLSSNDMNLIGPAKGDQACGDVGYGRMSEPEEIYESVQVTLNQSLNGKKIIVTAGPTREQIDPVRFISNNSSGKMGFAMAEAAASSGAEVFLITGPVSLTCSDLIKRIDVKTANDMYEESLKLMHSADIFIGCAAVADFKSVEISHQKIKKSFENHFDIRLEKNIDIISSLAEQFPAKTFMGFCAETERVEEYAKEKLISKGLDLIVANDVSKSDIGFDSDFNEVNVYTKEEKKYFQKSTKSLLAIKLINLLGPDSQSIH</sequence>
<comment type="function">
    <text evidence="4">Catalyzes two steps in the biosynthesis of coenzyme A. In the first step cysteine is conjugated to 4'-phosphopantothenate to form 4-phosphopantothenoylcysteine, in the latter compound is decarboxylated to form 4'-phosphopantotheine.</text>
</comment>
<feature type="region of interest" description="Phosphopantothenoylcysteine decarboxylase" evidence="3">
    <location>
        <begin position="1"/>
        <end position="189"/>
    </location>
</feature>
<reference evidence="7 8" key="1">
    <citation type="journal article" date="2018" name="Microbiome">
        <title>Fine metagenomic profile of the Mediterranean stratified and mixed water columns revealed by assembly and recruitment.</title>
        <authorList>
            <person name="Haro-Moreno J.M."/>
            <person name="Lopez-Perez M."/>
            <person name="De La Torre J.R."/>
            <person name="Picazo A."/>
            <person name="Camacho A."/>
            <person name="Rodriguez-Valera F."/>
        </authorList>
    </citation>
    <scope>NUCLEOTIDE SEQUENCE [LARGE SCALE GENOMIC DNA]</scope>
    <source>
        <strain evidence="7">MED-G84</strain>
    </source>
</reference>
<comment type="caution">
    <text evidence="7">The sequence shown here is derived from an EMBL/GenBank/DDBJ whole genome shotgun (WGS) entry which is preliminary data.</text>
</comment>
<dbReference type="GO" id="GO:0071513">
    <property type="term" value="C:phosphopantothenoylcysteine decarboxylase complex"/>
    <property type="evidence" value="ECO:0007669"/>
    <property type="project" value="TreeGrafter"/>
</dbReference>
<gene>
    <name evidence="3 7" type="primary">coaBC</name>
    <name evidence="7" type="ORF">DBW98_04310</name>
</gene>
<keyword evidence="2 3" id="KW-0456">Lyase</keyword>
<evidence type="ECO:0000256" key="2">
    <source>
        <dbReference type="ARBA" id="ARBA00023239"/>
    </source>
</evidence>
<proteinExistence type="inferred from homology"/>
<dbReference type="SUPFAM" id="SSF102645">
    <property type="entry name" value="CoaB-like"/>
    <property type="match status" value="1"/>
</dbReference>
<dbReference type="GO" id="GO:0010181">
    <property type="term" value="F:FMN binding"/>
    <property type="evidence" value="ECO:0007669"/>
    <property type="project" value="UniProtKB-UniRule"/>
</dbReference>
<feature type="region of interest" description="Phosphopantothenate--cysteine ligase" evidence="3">
    <location>
        <begin position="190"/>
        <end position="400"/>
    </location>
</feature>
<dbReference type="InterPro" id="IPR005252">
    <property type="entry name" value="CoaBC"/>
</dbReference>
<keyword evidence="3" id="KW-0479">Metal-binding</keyword>
<organism evidence="7 8">
    <name type="scientific">SAR86 cluster bacterium</name>
    <dbReference type="NCBI Taxonomy" id="2030880"/>
    <lineage>
        <taxon>Bacteria</taxon>
        <taxon>Pseudomonadati</taxon>
        <taxon>Pseudomonadota</taxon>
        <taxon>Gammaproteobacteria</taxon>
        <taxon>SAR86 cluster</taxon>
    </lineage>
</organism>
<comment type="cofactor">
    <cofactor evidence="3">
        <name>FMN</name>
        <dbReference type="ChEBI" id="CHEBI:58210"/>
    </cofactor>
    <text evidence="3">Binds 1 FMN per subunit.</text>
</comment>
<feature type="binding site" evidence="3">
    <location>
        <position position="288"/>
    </location>
    <ligand>
        <name>CTP</name>
        <dbReference type="ChEBI" id="CHEBI:37563"/>
    </ligand>
</feature>
<comment type="cofactor">
    <cofactor evidence="3">
        <name>Mg(2+)</name>
        <dbReference type="ChEBI" id="CHEBI:18420"/>
    </cofactor>
</comment>
<feature type="domain" description="DNA/pantothenate metabolism flavoprotein C-terminal" evidence="6">
    <location>
        <begin position="185"/>
        <end position="390"/>
    </location>
</feature>
<accession>A0A368BIR5</accession>
<feature type="binding site" evidence="3">
    <location>
        <position position="323"/>
    </location>
    <ligand>
        <name>CTP</name>
        <dbReference type="ChEBI" id="CHEBI:37563"/>
    </ligand>
</feature>
<dbReference type="Pfam" id="PF04127">
    <property type="entry name" value="DFP"/>
    <property type="match status" value="1"/>
</dbReference>
<evidence type="ECO:0000256" key="1">
    <source>
        <dbReference type="ARBA" id="ARBA00022793"/>
    </source>
</evidence>
<dbReference type="GO" id="GO:0004633">
    <property type="term" value="F:phosphopantothenoylcysteine decarboxylase activity"/>
    <property type="evidence" value="ECO:0007669"/>
    <property type="project" value="UniProtKB-UniRule"/>
</dbReference>
<dbReference type="Gene3D" id="3.40.50.10300">
    <property type="entry name" value="CoaB-like"/>
    <property type="match status" value="1"/>
</dbReference>
<feature type="binding site" evidence="3">
    <location>
        <position position="278"/>
    </location>
    <ligand>
        <name>CTP</name>
        <dbReference type="ChEBI" id="CHEBI:37563"/>
    </ligand>
</feature>
<dbReference type="EC" id="6.3.2.5" evidence="3"/>
<dbReference type="GO" id="GO:0004632">
    <property type="term" value="F:phosphopantothenate--cysteine ligase activity"/>
    <property type="evidence" value="ECO:0007669"/>
    <property type="project" value="UniProtKB-UniRule"/>
</dbReference>
<comment type="function">
    <text evidence="3">Catalyzes two sequential steps in the biosynthesis of coenzyme A. In the first step cysteine is conjugated to 4'-phosphopantothenate to form 4-phosphopantothenoylcysteine. In the second step the latter compound is decarboxylated to form 4'-phosphopantotheine.</text>
</comment>
<dbReference type="InterPro" id="IPR036551">
    <property type="entry name" value="Flavin_trans-like"/>
</dbReference>
<keyword evidence="3 4" id="KW-0436">Ligase</keyword>
<keyword evidence="3 4" id="KW-0288">FMN</keyword>
<comment type="similarity">
    <text evidence="3 4">In the C-terminal section; belongs to the PPC synthetase family.</text>
</comment>
<comment type="pathway">
    <text evidence="3 4">Cofactor biosynthesis; coenzyme A biosynthesis; CoA from (R)-pantothenate: step 3/5.</text>
</comment>
<dbReference type="AlphaFoldDB" id="A0A368BIR5"/>
<feature type="binding site" evidence="3">
    <location>
        <begin position="272"/>
        <end position="274"/>
    </location>
    <ligand>
        <name>CTP</name>
        <dbReference type="ChEBI" id="CHEBI:37563"/>
    </ligand>
</feature>
<dbReference type="PANTHER" id="PTHR14359">
    <property type="entry name" value="HOMO-OLIGOMERIC FLAVIN CONTAINING CYS DECARBOXYLASE FAMILY"/>
    <property type="match status" value="1"/>
</dbReference>
<feature type="binding site" evidence="3">
    <location>
        <position position="341"/>
    </location>
    <ligand>
        <name>CTP</name>
        <dbReference type="ChEBI" id="CHEBI:37563"/>
    </ligand>
</feature>
<dbReference type="UniPathway" id="UPA00241">
    <property type="reaction ID" value="UER00353"/>
</dbReference>
<comment type="caution">
    <text evidence="3">Lacks conserved residue(s) required for the propagation of feature annotation.</text>
</comment>
<dbReference type="GO" id="GO:0015941">
    <property type="term" value="P:pantothenate catabolic process"/>
    <property type="evidence" value="ECO:0007669"/>
    <property type="project" value="InterPro"/>
</dbReference>
<feature type="binding site" evidence="3">
    <location>
        <position position="337"/>
    </location>
    <ligand>
        <name>CTP</name>
        <dbReference type="ChEBI" id="CHEBI:37563"/>
    </ligand>
</feature>
<evidence type="ECO:0000313" key="8">
    <source>
        <dbReference type="Proteomes" id="UP000253032"/>
    </source>
</evidence>
<dbReference type="InterPro" id="IPR007085">
    <property type="entry name" value="DNA/pantothenate-metab_flavo_C"/>
</dbReference>
<dbReference type="EC" id="4.1.1.36" evidence="3"/>
<feature type="active site" description="Proton donor" evidence="3">
    <location>
        <position position="159"/>
    </location>
</feature>
<dbReference type="GO" id="GO:0015937">
    <property type="term" value="P:coenzyme A biosynthetic process"/>
    <property type="evidence" value="ECO:0007669"/>
    <property type="project" value="UniProtKB-UniRule"/>
</dbReference>
<evidence type="ECO:0000259" key="5">
    <source>
        <dbReference type="Pfam" id="PF02441"/>
    </source>
</evidence>